<dbReference type="AlphaFoldDB" id="A0A8C4N248"/>
<dbReference type="InterPro" id="IPR029063">
    <property type="entry name" value="SAM-dependent_MTases_sf"/>
</dbReference>
<dbReference type="Ensembl" id="ENSEBUT00000001397.1">
    <property type="protein sequence ID" value="ENSEBUP00000001080.1"/>
    <property type="gene ID" value="ENSEBUG00000000965.1"/>
</dbReference>
<evidence type="ECO:0000256" key="2">
    <source>
        <dbReference type="ARBA" id="ARBA00022691"/>
    </source>
</evidence>
<evidence type="ECO:0000313" key="3">
    <source>
        <dbReference type="Ensembl" id="ENSEBUP00000001080.1"/>
    </source>
</evidence>
<keyword evidence="4" id="KW-1185">Reference proteome</keyword>
<dbReference type="OMA" id="AYERIQQ"/>
<name>A0A8C4N248_EPTBU</name>
<organism evidence="3 4">
    <name type="scientific">Eptatretus burgeri</name>
    <name type="common">Inshore hagfish</name>
    <dbReference type="NCBI Taxonomy" id="7764"/>
    <lineage>
        <taxon>Eukaryota</taxon>
        <taxon>Metazoa</taxon>
        <taxon>Chordata</taxon>
        <taxon>Craniata</taxon>
        <taxon>Vertebrata</taxon>
        <taxon>Cyclostomata</taxon>
        <taxon>Myxini</taxon>
        <taxon>Myxiniformes</taxon>
        <taxon>Myxinidae</taxon>
        <taxon>Eptatretinae</taxon>
        <taxon>Eptatretus</taxon>
    </lineage>
</organism>
<sequence>YVQMTPLMKSLIAVIFRCCMLLFYGTMDSLQFRSDLVLSDVHLFMPNAHHFMVRLGLCGEQGPSQANEKVEGAEIAASNIPSEPPLFNERCGNESNVGSHIRQCQIATHLFDEDGDLLVTRSQRNVHEAEGRPITQPVILCGHPSVSFEEKEGEKDEEKNDENGNCFPCLQVWRASFLLCDYILNCRRKFNGVTALELGAGTGLVSITMATIASKVYCTDVGTDLLDLCQRNVKEEQQHDYCLNCPENEFSWSEEEVADIHDHTTLLLAADVCYDDDLTDAFFRTVCHLMSNFVNDSMLFIAIEKRYNFTLRTLDVACEAYEYFRHCLKELGAMTDGNREYRICKISTDFPQAMSYDRVKHLVSHPQL</sequence>
<dbReference type="PANTHER" id="PTHR23108:SF0">
    <property type="entry name" value="METHYLTRANSFERASE-LIKE PROTEIN 22"/>
    <property type="match status" value="1"/>
</dbReference>
<dbReference type="InterPro" id="IPR038899">
    <property type="entry name" value="METTL22"/>
</dbReference>
<dbReference type="InterPro" id="IPR019410">
    <property type="entry name" value="Methyltransf_16"/>
</dbReference>
<dbReference type="GeneTree" id="ENSGT00510000048539"/>
<dbReference type="GO" id="GO:0008276">
    <property type="term" value="F:protein methyltransferase activity"/>
    <property type="evidence" value="ECO:0007669"/>
    <property type="project" value="InterPro"/>
</dbReference>
<dbReference type="GO" id="GO:0005634">
    <property type="term" value="C:nucleus"/>
    <property type="evidence" value="ECO:0007669"/>
    <property type="project" value="TreeGrafter"/>
</dbReference>
<proteinExistence type="predicted"/>
<keyword evidence="1" id="KW-0489">Methyltransferase</keyword>
<keyword evidence="1" id="KW-0808">Transferase</keyword>
<dbReference type="GO" id="GO:0032259">
    <property type="term" value="P:methylation"/>
    <property type="evidence" value="ECO:0007669"/>
    <property type="project" value="UniProtKB-KW"/>
</dbReference>
<dbReference type="SUPFAM" id="SSF53335">
    <property type="entry name" value="S-adenosyl-L-methionine-dependent methyltransferases"/>
    <property type="match status" value="1"/>
</dbReference>
<dbReference type="PANTHER" id="PTHR23108">
    <property type="entry name" value="METHYLTRANSFERASE-RELATED"/>
    <property type="match status" value="1"/>
</dbReference>
<dbReference type="Gene3D" id="3.40.50.150">
    <property type="entry name" value="Vaccinia Virus protein VP39"/>
    <property type="match status" value="1"/>
</dbReference>
<dbReference type="Proteomes" id="UP000694388">
    <property type="component" value="Unplaced"/>
</dbReference>
<evidence type="ECO:0000256" key="1">
    <source>
        <dbReference type="ARBA" id="ARBA00022603"/>
    </source>
</evidence>
<reference evidence="3" key="2">
    <citation type="submission" date="2025-09" db="UniProtKB">
        <authorList>
            <consortium name="Ensembl"/>
        </authorList>
    </citation>
    <scope>IDENTIFICATION</scope>
</reference>
<dbReference type="Pfam" id="PF10294">
    <property type="entry name" value="Methyltransf_16"/>
    <property type="match status" value="1"/>
</dbReference>
<evidence type="ECO:0000313" key="4">
    <source>
        <dbReference type="Proteomes" id="UP000694388"/>
    </source>
</evidence>
<reference evidence="3" key="1">
    <citation type="submission" date="2025-08" db="UniProtKB">
        <authorList>
            <consortium name="Ensembl"/>
        </authorList>
    </citation>
    <scope>IDENTIFICATION</scope>
</reference>
<accession>A0A8C4N248</accession>
<protein>
    <submittedName>
        <fullName evidence="3">Methyltransferase like 22</fullName>
    </submittedName>
</protein>
<keyword evidence="2" id="KW-0949">S-adenosyl-L-methionine</keyword>